<proteinExistence type="inferred from homology"/>
<keyword evidence="6" id="KW-0460">Magnesium</keyword>
<evidence type="ECO:0000256" key="5">
    <source>
        <dbReference type="ARBA" id="ARBA00022723"/>
    </source>
</evidence>
<dbReference type="PROSITE" id="PS00723">
    <property type="entry name" value="POLYPRENYL_SYNTHASE_1"/>
    <property type="match status" value="1"/>
</dbReference>
<evidence type="ECO:0000313" key="8">
    <source>
        <dbReference type="EMBL" id="STC69213.1"/>
    </source>
</evidence>
<dbReference type="InterPro" id="IPR008949">
    <property type="entry name" value="Isoprenoid_synthase_dom_sf"/>
</dbReference>
<dbReference type="SFLD" id="SFLDS00005">
    <property type="entry name" value="Isoprenoid_Synthase_Type_I"/>
    <property type="match status" value="1"/>
</dbReference>
<dbReference type="EC" id="2.5.1.90" evidence="8"/>
<gene>
    <name evidence="8" type="primary">ispB</name>
    <name evidence="8" type="ORF">NCTC11862_00994</name>
</gene>
<dbReference type="PANTHER" id="PTHR12001">
    <property type="entry name" value="GERANYLGERANYL PYROPHOSPHATE SYNTHASE"/>
    <property type="match status" value="1"/>
</dbReference>
<evidence type="ECO:0000313" key="9">
    <source>
        <dbReference type="Proteomes" id="UP000254467"/>
    </source>
</evidence>
<keyword evidence="9" id="KW-1185">Reference proteome</keyword>
<comment type="pathway">
    <text evidence="2">Isoprenoid biosynthesis.</text>
</comment>
<keyword evidence="5" id="KW-0479">Metal-binding</keyword>
<sequence>MTVDIDFIDQRVEDSLNFLRSHFEAVKNYSHEPLYLSALEALKVTALGGKHLRSRLVHIGAGDVQGEQKETAVVFGGAVDLLHSALLIHDDIIDEDPFRRGVRTIHSQVAEASGDAHIGTSTGILAGDMGLMATFQALSSSKVAPQLVRQACAIMSSYAVQTVYGELMDVSHLINHDTTMDTVRESNFLKTSIYSFLAPLHLGSLAAGENTPVRVRALQRVADPLGRAYQAVDDIAGAIAPMEVTGKVQGGDLEAGRTTLLTIRLDHMSLDEAVEEVKQEATQYLSQARAAAASPELNPVTRTGVEDIIDRIERSSHEL</sequence>
<evidence type="ECO:0000256" key="4">
    <source>
        <dbReference type="ARBA" id="ARBA00022679"/>
    </source>
</evidence>
<evidence type="ECO:0000256" key="3">
    <source>
        <dbReference type="ARBA" id="ARBA00006706"/>
    </source>
</evidence>
<comment type="similarity">
    <text evidence="3 7">Belongs to the FPP/GGPP synthase family.</text>
</comment>
<name>A0A376CLL0_9CORY</name>
<dbReference type="SUPFAM" id="SSF48576">
    <property type="entry name" value="Terpenoid synthases"/>
    <property type="match status" value="1"/>
</dbReference>
<keyword evidence="4 7" id="KW-0808">Transferase</keyword>
<dbReference type="Proteomes" id="UP000254467">
    <property type="component" value="Unassembled WGS sequence"/>
</dbReference>
<evidence type="ECO:0000256" key="7">
    <source>
        <dbReference type="RuleBase" id="RU004466"/>
    </source>
</evidence>
<dbReference type="PANTHER" id="PTHR12001:SF85">
    <property type="entry name" value="SHORT CHAIN ISOPRENYL DIPHOSPHATE SYNTHASE"/>
    <property type="match status" value="1"/>
</dbReference>
<dbReference type="Pfam" id="PF00348">
    <property type="entry name" value="polyprenyl_synt"/>
    <property type="match status" value="1"/>
</dbReference>
<dbReference type="InterPro" id="IPR000092">
    <property type="entry name" value="Polyprenyl_synt"/>
</dbReference>
<dbReference type="Gene3D" id="1.10.600.10">
    <property type="entry name" value="Farnesyl Diphosphate Synthase"/>
    <property type="match status" value="1"/>
</dbReference>
<dbReference type="OrthoDB" id="4497239at2"/>
<accession>A0A376CLL0</accession>
<dbReference type="GO" id="GO:0008299">
    <property type="term" value="P:isoprenoid biosynthetic process"/>
    <property type="evidence" value="ECO:0007669"/>
    <property type="project" value="InterPro"/>
</dbReference>
<comment type="cofactor">
    <cofactor evidence="1">
        <name>Mg(2+)</name>
        <dbReference type="ChEBI" id="CHEBI:18420"/>
    </cofactor>
</comment>
<organism evidence="8 9">
    <name type="scientific">Corynebacterium pilosum</name>
    <dbReference type="NCBI Taxonomy" id="35756"/>
    <lineage>
        <taxon>Bacteria</taxon>
        <taxon>Bacillati</taxon>
        <taxon>Actinomycetota</taxon>
        <taxon>Actinomycetes</taxon>
        <taxon>Mycobacteriales</taxon>
        <taxon>Corynebacteriaceae</taxon>
        <taxon>Corynebacterium</taxon>
    </lineage>
</organism>
<dbReference type="GO" id="GO:0106350">
    <property type="term" value="F:all-trans-octaprenyl-diphosphate synthase activity"/>
    <property type="evidence" value="ECO:0007669"/>
    <property type="project" value="UniProtKB-EC"/>
</dbReference>
<reference evidence="8 9" key="1">
    <citation type="submission" date="2018-06" db="EMBL/GenBank/DDBJ databases">
        <authorList>
            <consortium name="Pathogen Informatics"/>
            <person name="Doyle S."/>
        </authorList>
    </citation>
    <scope>NUCLEOTIDE SEQUENCE [LARGE SCALE GENOMIC DNA]</scope>
    <source>
        <strain evidence="8 9">NCTC11862</strain>
    </source>
</reference>
<evidence type="ECO:0000256" key="1">
    <source>
        <dbReference type="ARBA" id="ARBA00001946"/>
    </source>
</evidence>
<evidence type="ECO:0000256" key="6">
    <source>
        <dbReference type="ARBA" id="ARBA00022842"/>
    </source>
</evidence>
<dbReference type="STRING" id="35756.GCA_001044155_00007"/>
<dbReference type="InterPro" id="IPR033749">
    <property type="entry name" value="Polyprenyl_synt_CS"/>
</dbReference>
<dbReference type="AlphaFoldDB" id="A0A376CLL0"/>
<dbReference type="EMBL" id="UFXQ01000001">
    <property type="protein sequence ID" value="STC69213.1"/>
    <property type="molecule type" value="Genomic_DNA"/>
</dbReference>
<protein>
    <submittedName>
        <fullName evidence="8">Putative geranylgeranyl pyrophosphate synthase</fullName>
        <ecNumber evidence="8">2.5.1.90</ecNumber>
    </submittedName>
</protein>
<evidence type="ECO:0000256" key="2">
    <source>
        <dbReference type="ARBA" id="ARBA00005128"/>
    </source>
</evidence>
<dbReference type="GO" id="GO:0046872">
    <property type="term" value="F:metal ion binding"/>
    <property type="evidence" value="ECO:0007669"/>
    <property type="project" value="UniProtKB-KW"/>
</dbReference>
<dbReference type="RefSeq" id="WP_018582685.1">
    <property type="nucleotide sequence ID" value="NZ_LDYD01000001.1"/>
</dbReference>